<reference evidence="2 4" key="2">
    <citation type="journal article" date="2020" name="Extremophiles">
        <title>Genomic analysis of Caldalkalibacillus thermarum TA2.A1 reveals aerobic alkaliphilic metabolism and evolutionary hallmarks linking alkaliphilic bacteria and plant life.</title>
        <authorList>
            <person name="de Jong S.I."/>
            <person name="van den Broek M.A."/>
            <person name="Merkel A.Y."/>
            <person name="de la Torre Cortes P."/>
            <person name="Kalamorz F."/>
            <person name="Cook G.M."/>
            <person name="van Loosdrecht M.C.M."/>
            <person name="McMillan D.G.G."/>
        </authorList>
    </citation>
    <scope>NUCLEOTIDE SEQUENCE [LARGE SCALE GENOMIC DNA]</scope>
    <source>
        <strain evidence="2 4">TA2.A1</strain>
    </source>
</reference>
<proteinExistence type="predicted"/>
<accession>F5L3E1</accession>
<evidence type="ECO:0000313" key="1">
    <source>
        <dbReference type="EMBL" id="EGL84136.1"/>
    </source>
</evidence>
<dbReference type="AlphaFoldDB" id="F5L3E1"/>
<organism evidence="1 3">
    <name type="scientific">Caldalkalibacillus thermarum (strain TA2.A1)</name>
    <dbReference type="NCBI Taxonomy" id="986075"/>
    <lineage>
        <taxon>Bacteria</taxon>
        <taxon>Bacillati</taxon>
        <taxon>Bacillota</taxon>
        <taxon>Bacilli</taxon>
        <taxon>Bacillales</taxon>
        <taxon>Bacillaceae</taxon>
        <taxon>Caldalkalibacillus</taxon>
    </lineage>
</organism>
<gene>
    <name evidence="1" type="ORF">CathTA2_0302</name>
    <name evidence="2" type="ORF">HUR95_01440</name>
</gene>
<dbReference type="KEGG" id="cthu:HUR95_01440"/>
<dbReference type="Proteomes" id="UP000010716">
    <property type="component" value="Unassembled WGS sequence"/>
</dbReference>
<evidence type="ECO:0000313" key="2">
    <source>
        <dbReference type="EMBL" id="QZT34116.1"/>
    </source>
</evidence>
<name>F5L3E1_CALTT</name>
<sequence length="50" mass="5729">MDKVKSQKKKLTKEEKRDLAAKLAGSAKYFSNEGIKESLKIAGREDWEDE</sequence>
<dbReference type="EMBL" id="AFCE01000041">
    <property type="protein sequence ID" value="EGL84136.1"/>
    <property type="molecule type" value="Genomic_DNA"/>
</dbReference>
<dbReference type="EMBL" id="CP082237">
    <property type="protein sequence ID" value="QZT34116.1"/>
    <property type="molecule type" value="Genomic_DNA"/>
</dbReference>
<evidence type="ECO:0000313" key="3">
    <source>
        <dbReference type="Proteomes" id="UP000010716"/>
    </source>
</evidence>
<evidence type="ECO:0000313" key="4">
    <source>
        <dbReference type="Proteomes" id="UP000825179"/>
    </source>
</evidence>
<keyword evidence="4" id="KW-1185">Reference proteome</keyword>
<reference evidence="1 3" key="1">
    <citation type="journal article" date="2011" name="J. Bacteriol.">
        <title>Draft genome sequence of the thermoalkaliphilic Caldalkalibacillus thermarum strain TA2.A1.</title>
        <authorList>
            <person name="Kalamorz F."/>
            <person name="Keis S."/>
            <person name="McMillan D.G."/>
            <person name="Olsson K."/>
            <person name="Stanton J.A."/>
            <person name="Stockwell P."/>
            <person name="Black M.A."/>
            <person name="Klingeman D.M."/>
            <person name="Land M.L."/>
            <person name="Han C.S."/>
            <person name="Martin S.L."/>
            <person name="Becher S.A."/>
            <person name="Peddie C.J."/>
            <person name="Morgan H.W."/>
            <person name="Matthies D."/>
            <person name="Preiss L."/>
            <person name="Meier T."/>
            <person name="Brown S.D."/>
            <person name="Cook G.M."/>
        </authorList>
    </citation>
    <scope>NUCLEOTIDE SEQUENCE [LARGE SCALE GENOMIC DNA]</scope>
    <source>
        <strain evidence="1 3">TA2.A1</strain>
    </source>
</reference>
<protein>
    <submittedName>
        <fullName evidence="1">Uncharacterized protein</fullName>
    </submittedName>
</protein>
<dbReference type="RefSeq" id="WP_007502400.1">
    <property type="nucleotide sequence ID" value="NZ_CP082237.1"/>
</dbReference>
<reference evidence="2" key="3">
    <citation type="submission" date="2021-08" db="EMBL/GenBank/DDBJ databases">
        <authorList>
            <person name="de Jong S."/>
            <person name="van den Broek M."/>
            <person name="Merkel A."/>
            <person name="de la Torre Cortes P."/>
            <person name="Kalamorz F."/>
            <person name="Cook G."/>
            <person name="van Loosdrecht M."/>
            <person name="McMillan D."/>
        </authorList>
    </citation>
    <scope>NUCLEOTIDE SEQUENCE</scope>
    <source>
        <strain evidence="2">TA2.A1</strain>
    </source>
</reference>
<dbReference type="Proteomes" id="UP000825179">
    <property type="component" value="Chromosome"/>
</dbReference>